<protein>
    <recommendedName>
        <fullName evidence="6">Exodeoxyribonuclease 7 small subunit</fullName>
        <ecNumber evidence="6">3.1.11.6</ecNumber>
    </recommendedName>
    <alternativeName>
        <fullName evidence="6">Exodeoxyribonuclease VII small subunit</fullName>
        <shortName evidence="6">Exonuclease VII small subunit</shortName>
    </alternativeName>
</protein>
<dbReference type="GO" id="GO:0006308">
    <property type="term" value="P:DNA catabolic process"/>
    <property type="evidence" value="ECO:0007669"/>
    <property type="project" value="UniProtKB-UniRule"/>
</dbReference>
<comment type="similarity">
    <text evidence="1 6">Belongs to the XseB family.</text>
</comment>
<organism evidence="7 8">
    <name type="scientific">Chitinivibrio alkaliphilus ACht1</name>
    <dbReference type="NCBI Taxonomy" id="1313304"/>
    <lineage>
        <taxon>Bacteria</taxon>
        <taxon>Pseudomonadati</taxon>
        <taxon>Fibrobacterota</taxon>
        <taxon>Chitinivibrionia</taxon>
        <taxon>Chitinivibrionales</taxon>
        <taxon>Chitinivibrionaceae</taxon>
        <taxon>Chitinivibrio</taxon>
    </lineage>
</organism>
<comment type="subcellular location">
    <subcellularLocation>
        <location evidence="6">Cytoplasm</location>
    </subcellularLocation>
</comment>
<keyword evidence="4 6" id="KW-0378">Hydrolase</keyword>
<evidence type="ECO:0000256" key="4">
    <source>
        <dbReference type="ARBA" id="ARBA00022801"/>
    </source>
</evidence>
<dbReference type="AlphaFoldDB" id="U7D7L1"/>
<evidence type="ECO:0000313" key="7">
    <source>
        <dbReference type="EMBL" id="ERP38940.1"/>
    </source>
</evidence>
<dbReference type="OrthoDB" id="9801128at2"/>
<sequence length="90" mass="10160">MTAKRKKYTFEESLEALEQAVSALESGDMPLDAAIQEFESGMKAVKRCRTDLSRAEGKIRKLVEQSDGEYVEELLDLKLDTLNEGEVTFE</sequence>
<dbReference type="GO" id="GO:0009318">
    <property type="term" value="C:exodeoxyribonuclease VII complex"/>
    <property type="evidence" value="ECO:0007669"/>
    <property type="project" value="UniProtKB-UniRule"/>
</dbReference>
<dbReference type="PANTHER" id="PTHR34137">
    <property type="entry name" value="EXODEOXYRIBONUCLEASE 7 SMALL SUBUNIT"/>
    <property type="match status" value="1"/>
</dbReference>
<comment type="catalytic activity">
    <reaction evidence="6">
        <text>Exonucleolytic cleavage in either 5'- to 3'- or 3'- to 5'-direction to yield nucleoside 5'-phosphates.</text>
        <dbReference type="EC" id="3.1.11.6"/>
    </reaction>
</comment>
<dbReference type="HAMAP" id="MF_00337">
    <property type="entry name" value="Exonuc_7_S"/>
    <property type="match status" value="1"/>
</dbReference>
<proteinExistence type="inferred from homology"/>
<dbReference type="Gene3D" id="1.10.287.1040">
    <property type="entry name" value="Exonuclease VII, small subunit"/>
    <property type="match status" value="1"/>
</dbReference>
<evidence type="ECO:0000256" key="2">
    <source>
        <dbReference type="ARBA" id="ARBA00022490"/>
    </source>
</evidence>
<dbReference type="InterPro" id="IPR037004">
    <property type="entry name" value="Exonuc_VII_ssu_sf"/>
</dbReference>
<keyword evidence="5 6" id="KW-0269">Exonuclease</keyword>
<dbReference type="EC" id="3.1.11.6" evidence="6"/>
<accession>U7D7L1</accession>
<dbReference type="EMBL" id="ASJR01000003">
    <property type="protein sequence ID" value="ERP38940.1"/>
    <property type="molecule type" value="Genomic_DNA"/>
</dbReference>
<gene>
    <name evidence="6" type="primary">xseB</name>
    <name evidence="7" type="ORF">CALK_0428</name>
</gene>
<reference evidence="7 8" key="1">
    <citation type="journal article" date="2013" name="Environ. Microbiol.">
        <title>Genome analysis of Chitinivibrio alkaliphilus gen. nov., sp. nov., a novel extremely haloalkaliphilic anaerobic chitinolytic bacterium from the candidate phylum Termite Group 3.</title>
        <authorList>
            <person name="Sorokin D.Y."/>
            <person name="Gumerov V.M."/>
            <person name="Rakitin A.L."/>
            <person name="Beletsky A.V."/>
            <person name="Damste J.S."/>
            <person name="Muyzer G."/>
            <person name="Mardanov A.V."/>
            <person name="Ravin N.V."/>
        </authorList>
    </citation>
    <scope>NUCLEOTIDE SEQUENCE [LARGE SCALE GENOMIC DNA]</scope>
    <source>
        <strain evidence="7 8">ACht1</strain>
    </source>
</reference>
<name>U7D7L1_9BACT</name>
<evidence type="ECO:0000313" key="8">
    <source>
        <dbReference type="Proteomes" id="UP000017148"/>
    </source>
</evidence>
<keyword evidence="8" id="KW-1185">Reference proteome</keyword>
<dbReference type="GO" id="GO:0005829">
    <property type="term" value="C:cytosol"/>
    <property type="evidence" value="ECO:0007669"/>
    <property type="project" value="TreeGrafter"/>
</dbReference>
<dbReference type="Proteomes" id="UP000017148">
    <property type="component" value="Unassembled WGS sequence"/>
</dbReference>
<keyword evidence="2 6" id="KW-0963">Cytoplasm</keyword>
<comment type="subunit">
    <text evidence="6">Heterooligomer composed of large and small subunits.</text>
</comment>
<dbReference type="SUPFAM" id="SSF116842">
    <property type="entry name" value="XseB-like"/>
    <property type="match status" value="1"/>
</dbReference>
<evidence type="ECO:0000256" key="3">
    <source>
        <dbReference type="ARBA" id="ARBA00022722"/>
    </source>
</evidence>
<comment type="function">
    <text evidence="6">Bidirectionally degrades single-stranded DNA into large acid-insoluble oligonucleotides, which are then degraded further into small acid-soluble oligonucleotides.</text>
</comment>
<dbReference type="eggNOG" id="COG1722">
    <property type="taxonomic scope" value="Bacteria"/>
</dbReference>
<dbReference type="PANTHER" id="PTHR34137:SF1">
    <property type="entry name" value="EXODEOXYRIBONUCLEASE 7 SMALL SUBUNIT"/>
    <property type="match status" value="1"/>
</dbReference>
<evidence type="ECO:0000256" key="1">
    <source>
        <dbReference type="ARBA" id="ARBA00009998"/>
    </source>
</evidence>
<dbReference type="InterPro" id="IPR003761">
    <property type="entry name" value="Exonuc_VII_S"/>
</dbReference>
<keyword evidence="3 6" id="KW-0540">Nuclease</keyword>
<dbReference type="RefSeq" id="WP_022635968.1">
    <property type="nucleotide sequence ID" value="NZ_ASJR01000003.1"/>
</dbReference>
<dbReference type="STRING" id="1313304.CALK_0428"/>
<dbReference type="GO" id="GO:0008855">
    <property type="term" value="F:exodeoxyribonuclease VII activity"/>
    <property type="evidence" value="ECO:0007669"/>
    <property type="project" value="UniProtKB-UniRule"/>
</dbReference>
<dbReference type="NCBIfam" id="TIGR01280">
    <property type="entry name" value="xseB"/>
    <property type="match status" value="1"/>
</dbReference>
<evidence type="ECO:0000256" key="5">
    <source>
        <dbReference type="ARBA" id="ARBA00022839"/>
    </source>
</evidence>
<evidence type="ECO:0000256" key="6">
    <source>
        <dbReference type="HAMAP-Rule" id="MF_00337"/>
    </source>
</evidence>
<dbReference type="Pfam" id="PF02609">
    <property type="entry name" value="Exonuc_VII_S"/>
    <property type="match status" value="1"/>
</dbReference>
<comment type="caution">
    <text evidence="7">The sequence shown here is derived from an EMBL/GenBank/DDBJ whole genome shotgun (WGS) entry which is preliminary data.</text>
</comment>